<dbReference type="Pfam" id="PF00082">
    <property type="entry name" value="Peptidase_S8"/>
    <property type="match status" value="1"/>
</dbReference>
<protein>
    <submittedName>
        <fullName evidence="6">S8 family serine peptidase</fullName>
    </submittedName>
</protein>
<dbReference type="PROSITE" id="PS00138">
    <property type="entry name" value="SUBTILASE_SER"/>
    <property type="match status" value="1"/>
</dbReference>
<evidence type="ECO:0000313" key="6">
    <source>
        <dbReference type="EMBL" id="MRH20877.1"/>
    </source>
</evidence>
<evidence type="ECO:0000256" key="4">
    <source>
        <dbReference type="PROSITE-ProRule" id="PRU01240"/>
    </source>
</evidence>
<dbReference type="InterPro" id="IPR000209">
    <property type="entry name" value="Peptidase_S8/S53_dom"/>
</dbReference>
<keyword evidence="2 4" id="KW-0378">Hydrolase</keyword>
<dbReference type="InterPro" id="IPR023828">
    <property type="entry name" value="Peptidase_S8_Ser-AS"/>
</dbReference>
<reference evidence="6 7" key="1">
    <citation type="submission" date="2019-11" db="EMBL/GenBank/DDBJ databases">
        <title>Draft Whole-Genome sequence of the marine photosynthetic bacterium Rhodovulum strictum DSM 11289.</title>
        <authorList>
            <person name="Kyndt J.A."/>
            <person name="Meyer T.E."/>
        </authorList>
    </citation>
    <scope>NUCLEOTIDE SEQUENCE [LARGE SCALE GENOMIC DNA]</scope>
    <source>
        <strain evidence="6 7">DSM 11289</strain>
    </source>
</reference>
<dbReference type="GO" id="GO:0006508">
    <property type="term" value="P:proteolysis"/>
    <property type="evidence" value="ECO:0007669"/>
    <property type="project" value="UniProtKB-KW"/>
</dbReference>
<comment type="similarity">
    <text evidence="4">Belongs to the peptidase S8 family.</text>
</comment>
<sequence>MGPQTAHCGHLLRQCCGRGEQKERNDGMTLIRSLSLALKAAALTLTASVASAQEVRPWMPSEIGQAWSLGFKGQNTTITVIDDFNSTQTYGGNLRGTTERLRHGEWTALEAQLMAPSATVRTQDFTNTRAVTLQKGLNTLNLSYGMVAKAGYSTIGWSARETSIIAYARDGKAVVVKAAGNDGVAVGSANASGNMDYLNRDLIGKQSAIFVGALSAHGSVDRPASLASYSNTAGNNATVQNQFLVVGVTGNTTGLYGTSFAAPIVSGYSAVLGSKFTNATPTQITNQLLNTARKDTIKDYSAALHGRGEASIARALAPVAIK</sequence>
<feature type="active site" description="Charge relay system" evidence="4">
    <location>
        <position position="259"/>
    </location>
</feature>
<keyword evidence="1 4" id="KW-0645">Protease</keyword>
<comment type="caution">
    <text evidence="6">The sequence shown here is derived from an EMBL/GenBank/DDBJ whole genome shotgun (WGS) entry which is preliminary data.</text>
</comment>
<evidence type="ECO:0000256" key="3">
    <source>
        <dbReference type="ARBA" id="ARBA00022825"/>
    </source>
</evidence>
<feature type="active site" description="Charge relay system" evidence="4">
    <location>
        <position position="103"/>
    </location>
</feature>
<dbReference type="AlphaFoldDB" id="A0A844BLK0"/>
<dbReference type="SUPFAM" id="SSF52743">
    <property type="entry name" value="Subtilisin-like"/>
    <property type="match status" value="1"/>
</dbReference>
<dbReference type="InterPro" id="IPR036852">
    <property type="entry name" value="Peptidase_S8/S53_dom_sf"/>
</dbReference>
<gene>
    <name evidence="6" type="ORF">GH815_07705</name>
</gene>
<feature type="domain" description="Peptidase S8/S53" evidence="5">
    <location>
        <begin position="134"/>
        <end position="295"/>
    </location>
</feature>
<evidence type="ECO:0000259" key="5">
    <source>
        <dbReference type="Pfam" id="PF00082"/>
    </source>
</evidence>
<dbReference type="PROSITE" id="PS51892">
    <property type="entry name" value="SUBTILASE"/>
    <property type="match status" value="1"/>
</dbReference>
<accession>A0A844BLK0</accession>
<dbReference type="EMBL" id="WJPO01000009">
    <property type="protein sequence ID" value="MRH20877.1"/>
    <property type="molecule type" value="Genomic_DNA"/>
</dbReference>
<organism evidence="6 7">
    <name type="scientific">Rhodovulum strictum</name>
    <dbReference type="NCBI Taxonomy" id="58314"/>
    <lineage>
        <taxon>Bacteria</taxon>
        <taxon>Pseudomonadati</taxon>
        <taxon>Pseudomonadota</taxon>
        <taxon>Alphaproteobacteria</taxon>
        <taxon>Rhodobacterales</taxon>
        <taxon>Paracoccaceae</taxon>
        <taxon>Rhodovulum</taxon>
    </lineage>
</organism>
<feature type="active site" description="Charge relay system" evidence="4">
    <location>
        <position position="82"/>
    </location>
</feature>
<name>A0A844BLK0_9RHOB</name>
<dbReference type="Gene3D" id="3.40.50.200">
    <property type="entry name" value="Peptidase S8/S53 domain"/>
    <property type="match status" value="1"/>
</dbReference>
<evidence type="ECO:0000313" key="7">
    <source>
        <dbReference type="Proteomes" id="UP000466730"/>
    </source>
</evidence>
<evidence type="ECO:0000256" key="1">
    <source>
        <dbReference type="ARBA" id="ARBA00022670"/>
    </source>
</evidence>
<keyword evidence="7" id="KW-1185">Reference proteome</keyword>
<dbReference type="OrthoDB" id="5405281at2"/>
<dbReference type="GO" id="GO:0004252">
    <property type="term" value="F:serine-type endopeptidase activity"/>
    <property type="evidence" value="ECO:0007669"/>
    <property type="project" value="UniProtKB-UniRule"/>
</dbReference>
<evidence type="ECO:0000256" key="2">
    <source>
        <dbReference type="ARBA" id="ARBA00022801"/>
    </source>
</evidence>
<dbReference type="Proteomes" id="UP000466730">
    <property type="component" value="Unassembled WGS sequence"/>
</dbReference>
<keyword evidence="3 4" id="KW-0720">Serine protease</keyword>
<proteinExistence type="inferred from homology"/>